<protein>
    <submittedName>
        <fullName evidence="1">Uncharacterized protein</fullName>
    </submittedName>
</protein>
<evidence type="ECO:0000313" key="1">
    <source>
        <dbReference type="EMBL" id="AKL94219.1"/>
    </source>
</evidence>
<accession>A0A0D8IEE8</accession>
<gene>
    <name evidence="1" type="ORF">CACET_c07090</name>
</gene>
<reference evidence="1 2" key="1">
    <citation type="submission" date="2014-10" db="EMBL/GenBank/DDBJ databases">
        <title>Genome sequence of Clostridium aceticum DSM 1496.</title>
        <authorList>
            <person name="Poehlein A."/>
            <person name="Schiel-Bengelsdorf B."/>
            <person name="Gottschalk G."/>
            <person name="Duerre P."/>
            <person name="Daniel R."/>
        </authorList>
    </citation>
    <scope>NUCLEOTIDE SEQUENCE [LARGE SCALE GENOMIC DNA]</scope>
    <source>
        <strain evidence="1 2">DSM 1496</strain>
    </source>
</reference>
<dbReference type="AlphaFoldDB" id="A0A0D8IEE8"/>
<dbReference type="STRING" id="84022.CACET_c07090"/>
<sequence>MELLGGVRVEWHAGLVGHASGSQTPGNYVIHIGGPGQTVDYVSYDTFLRDRNGNRRTFMGQYYQPVGDNFVYYDIFYTVHDLTNLRIGYTAAPVMSTTTSSGTIHPQTITRMRCDAVVEYCYEYNGVRLLGPEGAWNISTALGLTIILFLTALQCRQV</sequence>
<dbReference type="PATRIC" id="fig|84022.5.peg.1378"/>
<dbReference type="RefSeq" id="WP_044822951.1">
    <property type="nucleotide sequence ID" value="NZ_CP009687.1"/>
</dbReference>
<name>A0A0D8IEE8_9CLOT</name>
<organism evidence="1 2">
    <name type="scientific">Clostridium aceticum</name>
    <dbReference type="NCBI Taxonomy" id="84022"/>
    <lineage>
        <taxon>Bacteria</taxon>
        <taxon>Bacillati</taxon>
        <taxon>Bacillota</taxon>
        <taxon>Clostridia</taxon>
        <taxon>Eubacteriales</taxon>
        <taxon>Clostridiaceae</taxon>
        <taxon>Clostridium</taxon>
    </lineage>
</organism>
<dbReference type="Proteomes" id="UP000035704">
    <property type="component" value="Chromosome"/>
</dbReference>
<proteinExistence type="predicted"/>
<evidence type="ECO:0000313" key="2">
    <source>
        <dbReference type="Proteomes" id="UP000035704"/>
    </source>
</evidence>
<dbReference type="OrthoDB" id="1954668at2"/>
<dbReference type="KEGG" id="cace:CACET_c07090"/>
<dbReference type="EMBL" id="CP009687">
    <property type="protein sequence ID" value="AKL94219.1"/>
    <property type="molecule type" value="Genomic_DNA"/>
</dbReference>
<keyword evidence="2" id="KW-1185">Reference proteome</keyword>